<dbReference type="GO" id="GO:0004252">
    <property type="term" value="F:serine-type endopeptidase activity"/>
    <property type="evidence" value="ECO:0007669"/>
    <property type="project" value="InterPro"/>
</dbReference>
<name>A0A9Q1C9X6_HOLLE</name>
<evidence type="ECO:0000313" key="9">
    <source>
        <dbReference type="EMBL" id="KAJ8041898.1"/>
    </source>
</evidence>
<evidence type="ECO:0000256" key="3">
    <source>
        <dbReference type="ARBA" id="ARBA00022729"/>
    </source>
</evidence>
<dbReference type="InterPro" id="IPR001254">
    <property type="entry name" value="Trypsin_dom"/>
</dbReference>
<dbReference type="GO" id="GO:0006508">
    <property type="term" value="P:proteolysis"/>
    <property type="evidence" value="ECO:0007669"/>
    <property type="project" value="InterPro"/>
</dbReference>
<dbReference type="OrthoDB" id="93664at2759"/>
<dbReference type="GO" id="GO:0005576">
    <property type="term" value="C:extracellular region"/>
    <property type="evidence" value="ECO:0007669"/>
    <property type="project" value="UniProtKB-SubCell"/>
</dbReference>
<keyword evidence="4" id="KW-1015">Disulfide bond</keyword>
<keyword evidence="3 7" id="KW-0732">Signal</keyword>
<dbReference type="PRINTS" id="PR00722">
    <property type="entry name" value="CHYMOTRYPSIN"/>
</dbReference>
<keyword evidence="2" id="KW-0964">Secreted</keyword>
<reference evidence="9" key="1">
    <citation type="submission" date="2021-10" db="EMBL/GenBank/DDBJ databases">
        <title>Tropical sea cucumber genome reveals ecological adaptation and Cuvierian tubules defense mechanism.</title>
        <authorList>
            <person name="Chen T."/>
        </authorList>
    </citation>
    <scope>NUCLEOTIDE SEQUENCE</scope>
    <source>
        <strain evidence="9">Nanhai2018</strain>
        <tissue evidence="9">Muscle</tissue>
    </source>
</reference>
<dbReference type="Pfam" id="PF00089">
    <property type="entry name" value="Trypsin"/>
    <property type="match status" value="1"/>
</dbReference>
<dbReference type="InterPro" id="IPR043504">
    <property type="entry name" value="Peptidase_S1_PA_chymotrypsin"/>
</dbReference>
<accession>A0A9Q1C9X6</accession>
<dbReference type="EMBL" id="JAIZAY010000005">
    <property type="protein sequence ID" value="KAJ8041898.1"/>
    <property type="molecule type" value="Genomic_DNA"/>
</dbReference>
<dbReference type="PANTHER" id="PTHR24252">
    <property type="entry name" value="ACROSIN-RELATED"/>
    <property type="match status" value="1"/>
</dbReference>
<dbReference type="CDD" id="cd00190">
    <property type="entry name" value="Tryp_SPc"/>
    <property type="match status" value="1"/>
</dbReference>
<dbReference type="SMART" id="SM00020">
    <property type="entry name" value="Tryp_SPc"/>
    <property type="match status" value="1"/>
</dbReference>
<dbReference type="FunFam" id="2.40.10.10:FF:000068">
    <property type="entry name" value="transmembrane protease serine 2"/>
    <property type="match status" value="1"/>
</dbReference>
<feature type="chain" id="PRO_5040349213" evidence="7">
    <location>
        <begin position="33"/>
        <end position="362"/>
    </location>
</feature>
<keyword evidence="5" id="KW-0325">Glycoprotein</keyword>
<organism evidence="9 10">
    <name type="scientific">Holothuria leucospilota</name>
    <name type="common">Black long sea cucumber</name>
    <name type="synonym">Mertensiothuria leucospilota</name>
    <dbReference type="NCBI Taxonomy" id="206669"/>
    <lineage>
        <taxon>Eukaryota</taxon>
        <taxon>Metazoa</taxon>
        <taxon>Echinodermata</taxon>
        <taxon>Eleutherozoa</taxon>
        <taxon>Echinozoa</taxon>
        <taxon>Holothuroidea</taxon>
        <taxon>Aspidochirotacea</taxon>
        <taxon>Aspidochirotida</taxon>
        <taxon>Holothuriidae</taxon>
        <taxon>Holothuria</taxon>
    </lineage>
</organism>
<evidence type="ECO:0000256" key="7">
    <source>
        <dbReference type="SAM" id="SignalP"/>
    </source>
</evidence>
<evidence type="ECO:0000256" key="5">
    <source>
        <dbReference type="ARBA" id="ARBA00023180"/>
    </source>
</evidence>
<feature type="signal peptide" evidence="7">
    <location>
        <begin position="1"/>
        <end position="32"/>
    </location>
</feature>
<dbReference type="FunFam" id="2.40.10.10:FF:000054">
    <property type="entry name" value="Complement C1r subcomponent"/>
    <property type="match status" value="1"/>
</dbReference>
<dbReference type="AlphaFoldDB" id="A0A9Q1C9X6"/>
<protein>
    <submittedName>
        <fullName evidence="9">Prothrombin</fullName>
    </submittedName>
</protein>
<evidence type="ECO:0000256" key="2">
    <source>
        <dbReference type="ARBA" id="ARBA00022525"/>
    </source>
</evidence>
<dbReference type="SUPFAM" id="SSF50494">
    <property type="entry name" value="Trypsin-like serine proteases"/>
    <property type="match status" value="1"/>
</dbReference>
<evidence type="ECO:0000256" key="1">
    <source>
        <dbReference type="ARBA" id="ARBA00004613"/>
    </source>
</evidence>
<sequence length="362" mass="40779">MIEACRIFVKSYCTASLLMLILLANAAGEVAGDTNTKPSNYEKEETTTEVPETTERSTPEETTYDCTTRGETTTDETSTHRRETTRSTVSTQQDATEECGTVTSQEALSSSQGSPLGVRFDGIQDVVKGSAPWVARLYNQKRDIICGGSLIDRQWVLTAANCFHGDDVPAKQDLSIRVGDHNEESREFIEVEEIYEHEDFDLSTLKNDIALIKLVSPFRRFADYIRPICLANKTNYPQLVTRGTLGRVTKWRVPTEEGVGVPGQLTEAYLPFEVYLFCKGQFRKRRRTFTKNMFCAGYSLGASVPFFGEIGGPFSVKDETGRWYLIGVLSWDQNNGGEHNYGVYTRYPKYNEWVQETITKFG</sequence>
<feature type="domain" description="Peptidase S1" evidence="8">
    <location>
        <begin position="119"/>
        <end position="359"/>
    </location>
</feature>
<comment type="caution">
    <text evidence="9">The sequence shown here is derived from an EMBL/GenBank/DDBJ whole genome shotgun (WGS) entry which is preliminary data.</text>
</comment>
<evidence type="ECO:0000256" key="6">
    <source>
        <dbReference type="SAM" id="MobiDB-lite"/>
    </source>
</evidence>
<feature type="region of interest" description="Disordered" evidence="6">
    <location>
        <begin position="31"/>
        <end position="95"/>
    </location>
</feature>
<dbReference type="Gene3D" id="2.40.10.10">
    <property type="entry name" value="Trypsin-like serine proteases"/>
    <property type="match status" value="2"/>
</dbReference>
<evidence type="ECO:0000256" key="4">
    <source>
        <dbReference type="ARBA" id="ARBA00023157"/>
    </source>
</evidence>
<proteinExistence type="predicted"/>
<feature type="compositionally biased region" description="Low complexity" evidence="6">
    <location>
        <begin position="60"/>
        <end position="71"/>
    </location>
</feature>
<dbReference type="InterPro" id="IPR001314">
    <property type="entry name" value="Peptidase_S1A"/>
</dbReference>
<dbReference type="InterPro" id="IPR009003">
    <property type="entry name" value="Peptidase_S1_PA"/>
</dbReference>
<comment type="subcellular location">
    <subcellularLocation>
        <location evidence="1">Secreted</location>
    </subcellularLocation>
</comment>
<dbReference type="PROSITE" id="PS50240">
    <property type="entry name" value="TRYPSIN_DOM"/>
    <property type="match status" value="1"/>
</dbReference>
<evidence type="ECO:0000259" key="8">
    <source>
        <dbReference type="PROSITE" id="PS50240"/>
    </source>
</evidence>
<gene>
    <name evidence="9" type="ORF">HOLleu_12825</name>
</gene>
<evidence type="ECO:0000313" key="10">
    <source>
        <dbReference type="Proteomes" id="UP001152320"/>
    </source>
</evidence>
<keyword evidence="10" id="KW-1185">Reference proteome</keyword>
<dbReference type="Proteomes" id="UP001152320">
    <property type="component" value="Chromosome 5"/>
</dbReference>
<dbReference type="PANTHER" id="PTHR24252:SF7">
    <property type="entry name" value="HYALIN"/>
    <property type="match status" value="1"/>
</dbReference>